<reference evidence="6 7" key="1">
    <citation type="submission" date="2016-10" db="EMBL/GenBank/DDBJ databases">
        <authorList>
            <person name="de Groot N.N."/>
        </authorList>
    </citation>
    <scope>NUCLEOTIDE SEQUENCE [LARGE SCALE GENOMIC DNA]</scope>
    <source>
        <strain evidence="6 7">DSM 27375</strain>
    </source>
</reference>
<accession>A0A1G7IKJ9</accession>
<dbReference type="PANTHER" id="PTHR43280:SF29">
    <property type="entry name" value="ARAC-FAMILY TRANSCRIPTIONAL REGULATOR"/>
    <property type="match status" value="1"/>
</dbReference>
<dbReference type="EMBL" id="FNBL01000002">
    <property type="protein sequence ID" value="SDF13135.1"/>
    <property type="molecule type" value="Genomic_DNA"/>
</dbReference>
<dbReference type="RefSeq" id="WP_074642178.1">
    <property type="nucleotide sequence ID" value="NZ_FNBL01000002.1"/>
</dbReference>
<feature type="transmembrane region" description="Helical" evidence="4">
    <location>
        <begin position="177"/>
        <end position="198"/>
    </location>
</feature>
<evidence type="ECO:0000259" key="5">
    <source>
        <dbReference type="PROSITE" id="PS01124"/>
    </source>
</evidence>
<dbReference type="OrthoDB" id="345413at2"/>
<evidence type="ECO:0000256" key="4">
    <source>
        <dbReference type="SAM" id="Phobius"/>
    </source>
</evidence>
<feature type="transmembrane region" description="Helical" evidence="4">
    <location>
        <begin position="110"/>
        <end position="128"/>
    </location>
</feature>
<evidence type="ECO:0000256" key="1">
    <source>
        <dbReference type="ARBA" id="ARBA00023015"/>
    </source>
</evidence>
<dbReference type="SUPFAM" id="SSF46689">
    <property type="entry name" value="Homeodomain-like"/>
    <property type="match status" value="1"/>
</dbReference>
<dbReference type="InterPro" id="IPR009057">
    <property type="entry name" value="Homeodomain-like_sf"/>
</dbReference>
<keyword evidence="4" id="KW-1133">Transmembrane helix</keyword>
<evidence type="ECO:0000313" key="6">
    <source>
        <dbReference type="EMBL" id="SDF13135.1"/>
    </source>
</evidence>
<keyword evidence="1" id="KW-0805">Transcription regulation</keyword>
<organism evidence="6 7">
    <name type="scientific">Celeribacter baekdonensis</name>
    <dbReference type="NCBI Taxonomy" id="875171"/>
    <lineage>
        <taxon>Bacteria</taxon>
        <taxon>Pseudomonadati</taxon>
        <taxon>Pseudomonadota</taxon>
        <taxon>Alphaproteobacteria</taxon>
        <taxon>Rhodobacterales</taxon>
        <taxon>Roseobacteraceae</taxon>
        <taxon>Celeribacter</taxon>
    </lineage>
</organism>
<keyword evidence="4" id="KW-0472">Membrane</keyword>
<dbReference type="Proteomes" id="UP000182284">
    <property type="component" value="Unassembled WGS sequence"/>
</dbReference>
<dbReference type="InterPro" id="IPR018060">
    <property type="entry name" value="HTH_AraC"/>
</dbReference>
<feature type="transmembrane region" description="Helical" evidence="4">
    <location>
        <begin position="58"/>
        <end position="75"/>
    </location>
</feature>
<sequence>MPSLPIPLISSLVLGFLLLRVWINGRRHEPLVLLLALCALQGLIISLAQHYHVPGFRHIQPITATLIPPMAWVAFQTTAIRSFATSDLLNLLGPLCALVSLAVAPNGLDTLIPVLFCGYGIALLWVSLQGADAMPRMRIAAGDLPGRIWQVMGATLIASGLSDVLIVAVQILGVPGLQPWIISVYSSGIILIIGALSLSTSLETSPSDEDPEQELPLSDHDIEIVAKLETLMANQHLYLNPDLTLAHLSRKLLVPAKQVSAAINRVTGENVSRYINGARIKAAQEALAAGQNVTNAMLSCGFNTKSNFNREFLRVTGTNPRDWQAQHIGPPA</sequence>
<feature type="transmembrane region" description="Helical" evidence="4">
    <location>
        <begin position="30"/>
        <end position="52"/>
    </location>
</feature>
<protein>
    <submittedName>
        <fullName evidence="6">AraC-type DNA-binding protein</fullName>
    </submittedName>
</protein>
<gene>
    <name evidence="6" type="ORF">SAMN04488117_102364</name>
</gene>
<evidence type="ECO:0000313" key="7">
    <source>
        <dbReference type="Proteomes" id="UP000182284"/>
    </source>
</evidence>
<name>A0A1G7IKJ9_9RHOB</name>
<dbReference type="GO" id="GO:0003700">
    <property type="term" value="F:DNA-binding transcription factor activity"/>
    <property type="evidence" value="ECO:0007669"/>
    <property type="project" value="InterPro"/>
</dbReference>
<dbReference type="Pfam" id="PF12833">
    <property type="entry name" value="HTH_18"/>
    <property type="match status" value="1"/>
</dbReference>
<feature type="domain" description="HTH araC/xylS-type" evidence="5">
    <location>
        <begin position="222"/>
        <end position="326"/>
    </location>
</feature>
<dbReference type="PROSITE" id="PS01124">
    <property type="entry name" value="HTH_ARAC_FAMILY_2"/>
    <property type="match status" value="1"/>
</dbReference>
<evidence type="ECO:0000256" key="3">
    <source>
        <dbReference type="ARBA" id="ARBA00023163"/>
    </source>
</evidence>
<proteinExistence type="predicted"/>
<dbReference type="GO" id="GO:0043565">
    <property type="term" value="F:sequence-specific DNA binding"/>
    <property type="evidence" value="ECO:0007669"/>
    <property type="project" value="InterPro"/>
</dbReference>
<feature type="transmembrane region" description="Helical" evidence="4">
    <location>
        <begin position="87"/>
        <end position="104"/>
    </location>
</feature>
<keyword evidence="2 6" id="KW-0238">DNA-binding</keyword>
<feature type="transmembrane region" description="Helical" evidence="4">
    <location>
        <begin position="148"/>
        <end position="171"/>
    </location>
</feature>
<dbReference type="AlphaFoldDB" id="A0A1G7IKJ9"/>
<dbReference type="Gene3D" id="1.10.10.60">
    <property type="entry name" value="Homeodomain-like"/>
    <property type="match status" value="1"/>
</dbReference>
<dbReference type="SMART" id="SM00342">
    <property type="entry name" value="HTH_ARAC"/>
    <property type="match status" value="1"/>
</dbReference>
<evidence type="ECO:0000256" key="2">
    <source>
        <dbReference type="ARBA" id="ARBA00023125"/>
    </source>
</evidence>
<feature type="transmembrane region" description="Helical" evidence="4">
    <location>
        <begin position="6"/>
        <end position="23"/>
    </location>
</feature>
<keyword evidence="3" id="KW-0804">Transcription</keyword>
<keyword evidence="4" id="KW-0812">Transmembrane</keyword>
<dbReference type="PANTHER" id="PTHR43280">
    <property type="entry name" value="ARAC-FAMILY TRANSCRIPTIONAL REGULATOR"/>
    <property type="match status" value="1"/>
</dbReference>